<evidence type="ECO:0000313" key="13">
    <source>
        <dbReference type="Proteomes" id="UP000309788"/>
    </source>
</evidence>
<evidence type="ECO:0000256" key="8">
    <source>
        <dbReference type="ARBA" id="ARBA00023033"/>
    </source>
</evidence>
<dbReference type="GO" id="GO:0018580">
    <property type="term" value="F:nitronate monooxygenase activity"/>
    <property type="evidence" value="ECO:0007669"/>
    <property type="project" value="InterPro"/>
</dbReference>
<dbReference type="RefSeq" id="WP_138280108.1">
    <property type="nucleotide sequence ID" value="NZ_BMGE01000001.1"/>
</dbReference>
<reference evidence="12 13" key="1">
    <citation type="submission" date="2019-05" db="EMBL/GenBank/DDBJ databases">
        <authorList>
            <person name="Qu J.-H."/>
        </authorList>
    </citation>
    <scope>NUCLEOTIDE SEQUENCE [LARGE SCALE GENOMIC DNA]</scope>
    <source>
        <strain evidence="12 13">Z12</strain>
    </source>
</reference>
<gene>
    <name evidence="12" type="ORF">FEM55_04580</name>
</gene>
<organism evidence="12 13">
    <name type="scientific">Dyadobacter sediminis</name>
    <dbReference type="NCBI Taxonomy" id="1493691"/>
    <lineage>
        <taxon>Bacteria</taxon>
        <taxon>Pseudomonadati</taxon>
        <taxon>Bacteroidota</taxon>
        <taxon>Cytophagia</taxon>
        <taxon>Cytophagales</taxon>
        <taxon>Spirosomataceae</taxon>
        <taxon>Dyadobacter</taxon>
    </lineage>
</organism>
<name>A0A5R9KJQ2_9BACT</name>
<accession>A0A5R9KJQ2</accession>
<dbReference type="GO" id="GO:0009636">
    <property type="term" value="P:response to toxic substance"/>
    <property type="evidence" value="ECO:0007669"/>
    <property type="project" value="UniProtKB-KW"/>
</dbReference>
<dbReference type="EMBL" id="VCEI01000011">
    <property type="protein sequence ID" value="TLU96414.1"/>
    <property type="molecule type" value="Genomic_DNA"/>
</dbReference>
<dbReference type="GO" id="GO:0000166">
    <property type="term" value="F:nucleotide binding"/>
    <property type="evidence" value="ECO:0007669"/>
    <property type="project" value="UniProtKB-KW"/>
</dbReference>
<dbReference type="Gene3D" id="3.20.20.70">
    <property type="entry name" value="Aldolase class I"/>
    <property type="match status" value="1"/>
</dbReference>
<evidence type="ECO:0000313" key="12">
    <source>
        <dbReference type="EMBL" id="TLU96414.1"/>
    </source>
</evidence>
<sequence length="354" mass="38161">MSAALPLSELLSIKYPVIQAPMLGVTTPAMVAAIANEGGLGSLPVGGLSPQKTAELIQLTREKTSKPFAVNLFTHAIRGPVDQAQLDTIQAFMKPIHDELGIPFEYKSVSDFAFYHYRDQLEVLLNEKIRIVSFTFGMLEPDVTELLKSRGCKLIGTATSVREASMLDQLGVDAIVAQGFEAGGHRGSFLTDEALPQVGLMALLPQLVAAVSVPVIAAGGLYNDQTIKAAFTLGAAGVQLGSMFIACDESAASEVYKEAVLSSGDTSTALTKAFSGRWARGIRNGFMERIEHSGIEIPYYTYQNSLTSAMRTYGQQHNLCDYISLWAGQSAAHARRGKAGEIFLSLIEKLNFDF</sequence>
<evidence type="ECO:0000256" key="1">
    <source>
        <dbReference type="ARBA" id="ARBA00001917"/>
    </source>
</evidence>
<evidence type="ECO:0000256" key="11">
    <source>
        <dbReference type="ARBA" id="ARBA00067136"/>
    </source>
</evidence>
<dbReference type="AlphaFoldDB" id="A0A5R9KJQ2"/>
<dbReference type="InterPro" id="IPR013785">
    <property type="entry name" value="Aldolase_TIM"/>
</dbReference>
<evidence type="ECO:0000256" key="6">
    <source>
        <dbReference type="ARBA" id="ARBA00022741"/>
    </source>
</evidence>
<keyword evidence="8 12" id="KW-0503">Monooxygenase</keyword>
<comment type="caution">
    <text evidence="12">The sequence shown here is derived from an EMBL/GenBank/DDBJ whole genome shotgun (WGS) entry which is preliminary data.</text>
</comment>
<comment type="cofactor">
    <cofactor evidence="1">
        <name>FMN</name>
        <dbReference type="ChEBI" id="CHEBI:58210"/>
    </cofactor>
</comment>
<evidence type="ECO:0000256" key="3">
    <source>
        <dbReference type="ARBA" id="ARBA00022575"/>
    </source>
</evidence>
<keyword evidence="7" id="KW-0560">Oxidoreductase</keyword>
<dbReference type="FunFam" id="3.20.20.70:FF:000154">
    <property type="entry name" value="Probable nitronate monooxygenase"/>
    <property type="match status" value="1"/>
</dbReference>
<dbReference type="Proteomes" id="UP000309788">
    <property type="component" value="Unassembled WGS sequence"/>
</dbReference>
<dbReference type="InterPro" id="IPR004136">
    <property type="entry name" value="NMO"/>
</dbReference>
<evidence type="ECO:0000256" key="5">
    <source>
        <dbReference type="ARBA" id="ARBA00022643"/>
    </source>
</evidence>
<keyword evidence="6" id="KW-0547">Nucleotide-binding</keyword>
<keyword evidence="13" id="KW-1185">Reference proteome</keyword>
<keyword evidence="4" id="KW-0285">Flavoprotein</keyword>
<dbReference type="Pfam" id="PF03060">
    <property type="entry name" value="NMO"/>
    <property type="match status" value="1"/>
</dbReference>
<dbReference type="CDD" id="cd04730">
    <property type="entry name" value="NPD_like"/>
    <property type="match status" value="1"/>
</dbReference>
<evidence type="ECO:0000256" key="4">
    <source>
        <dbReference type="ARBA" id="ARBA00022630"/>
    </source>
</evidence>
<dbReference type="SUPFAM" id="SSF51412">
    <property type="entry name" value="Inosine monophosphate dehydrogenase (IMPDH)"/>
    <property type="match status" value="1"/>
</dbReference>
<comment type="catalytic activity">
    <reaction evidence="10">
        <text>3 propionate 3-nitronate + 3 O2 + H2O = 3 3-oxopropanoate + 2 nitrate + nitrite + H2O2 + 3 H(+)</text>
        <dbReference type="Rhea" id="RHEA:57332"/>
        <dbReference type="ChEBI" id="CHEBI:15377"/>
        <dbReference type="ChEBI" id="CHEBI:15378"/>
        <dbReference type="ChEBI" id="CHEBI:15379"/>
        <dbReference type="ChEBI" id="CHEBI:16240"/>
        <dbReference type="ChEBI" id="CHEBI:16301"/>
        <dbReference type="ChEBI" id="CHEBI:17632"/>
        <dbReference type="ChEBI" id="CHEBI:33190"/>
        <dbReference type="ChEBI" id="CHEBI:136067"/>
    </reaction>
</comment>
<dbReference type="OrthoDB" id="9778912at2"/>
<evidence type="ECO:0000256" key="2">
    <source>
        <dbReference type="ARBA" id="ARBA00009881"/>
    </source>
</evidence>
<evidence type="ECO:0000256" key="7">
    <source>
        <dbReference type="ARBA" id="ARBA00023002"/>
    </source>
</evidence>
<proteinExistence type="inferred from homology"/>
<comment type="similarity">
    <text evidence="2">Belongs to the nitronate monooxygenase family. NMO class I subfamily.</text>
</comment>
<keyword evidence="3" id="KW-0216">Detoxification</keyword>
<keyword evidence="5" id="KW-0288">FMN</keyword>
<dbReference type="PANTHER" id="PTHR42747:SF3">
    <property type="entry name" value="NITRONATE MONOOXYGENASE-RELATED"/>
    <property type="match status" value="1"/>
</dbReference>
<evidence type="ECO:0000256" key="9">
    <source>
        <dbReference type="ARBA" id="ARBA00031155"/>
    </source>
</evidence>
<dbReference type="PANTHER" id="PTHR42747">
    <property type="entry name" value="NITRONATE MONOOXYGENASE-RELATED"/>
    <property type="match status" value="1"/>
</dbReference>
<evidence type="ECO:0000256" key="10">
    <source>
        <dbReference type="ARBA" id="ARBA00049401"/>
    </source>
</evidence>
<protein>
    <recommendedName>
        <fullName evidence="11">Nitronate monooxygenase</fullName>
    </recommendedName>
    <alternativeName>
        <fullName evidence="9">Propionate 3-nitronate monooxygenase</fullName>
    </alternativeName>
</protein>